<dbReference type="SUPFAM" id="SSF51445">
    <property type="entry name" value="(Trans)glycosidases"/>
    <property type="match status" value="1"/>
</dbReference>
<evidence type="ECO:0000313" key="4">
    <source>
        <dbReference type="EMBL" id="GLI61154.1"/>
    </source>
</evidence>
<dbReference type="SMART" id="SM00636">
    <property type="entry name" value="Glyco_18"/>
    <property type="match status" value="1"/>
</dbReference>
<dbReference type="InterPro" id="IPR017853">
    <property type="entry name" value="GH"/>
</dbReference>
<dbReference type="InterPro" id="IPR051887">
    <property type="entry name" value="GH18_Domain-Containing"/>
</dbReference>
<sequence length="393" mass="44126">MVAFIHCIVNGLQYNSGEDGAVRPQIPCPCERRELCNFIQSEREREFLGFFYPYNQQIALYDWTQITDLAWVPPDRTDVICAAHAAGVRVLLNADDVSGSIVDVHVRREWIARQVELARSYWYDGINFDYELPAKMDSDLSRNYTQLVRDTSAAFKKLNPFAKVSVDVPWSAFGNDDRDYDYVGLAAVADRLFVMSYDMQAQIFGRCAAAANSPQPQILKGVRQYLDLGIPASKLILGVAWYGYDYPCERDAHGVAPDPWVDVCLLRPVEYRGSLCSDAAGVQRDHKDLMALLRSGRNTTGLIWDPLAGSPRFNYVQNEESGGAVHQVWLETPESLTLRYALARKLGLRGVGAWNMGCLEHSGDAEPAARADTAAMWQAVRNFTGGPNRWEQR</sequence>
<keyword evidence="2" id="KW-0326">Glycosidase</keyword>
<evidence type="ECO:0000256" key="1">
    <source>
        <dbReference type="ARBA" id="ARBA00022801"/>
    </source>
</evidence>
<name>A0ABQ5RUN2_9CHLO</name>
<protein>
    <recommendedName>
        <fullName evidence="3">GH18 domain-containing protein</fullName>
    </recommendedName>
</protein>
<evidence type="ECO:0000256" key="2">
    <source>
        <dbReference type="ARBA" id="ARBA00023295"/>
    </source>
</evidence>
<dbReference type="Pfam" id="PF00704">
    <property type="entry name" value="Glyco_hydro_18"/>
    <property type="match status" value="1"/>
</dbReference>
<feature type="domain" description="GH18" evidence="3">
    <location>
        <begin position="1"/>
        <end position="387"/>
    </location>
</feature>
<keyword evidence="1" id="KW-0378">Hydrolase</keyword>
<dbReference type="InterPro" id="IPR029070">
    <property type="entry name" value="Chitinase_insertion_sf"/>
</dbReference>
<dbReference type="PANTHER" id="PTHR46290">
    <property type="entry name" value="DI-N-ACETYLCHITOBIASE"/>
    <property type="match status" value="1"/>
</dbReference>
<evidence type="ECO:0000313" key="5">
    <source>
        <dbReference type="Proteomes" id="UP001165090"/>
    </source>
</evidence>
<dbReference type="PROSITE" id="PS51910">
    <property type="entry name" value="GH18_2"/>
    <property type="match status" value="1"/>
</dbReference>
<dbReference type="PANTHER" id="PTHR46290:SF1">
    <property type="entry name" value="DI-N-ACETYLCHITOBIASE"/>
    <property type="match status" value="1"/>
</dbReference>
<dbReference type="InterPro" id="IPR001223">
    <property type="entry name" value="Glyco_hydro18_cat"/>
</dbReference>
<gene>
    <name evidence="4" type="ORF">VaNZ11_003438</name>
</gene>
<reference evidence="4 5" key="1">
    <citation type="journal article" date="2023" name="IScience">
        <title>Expanded male sex-determining region conserved during the evolution of homothallism in the green alga Volvox.</title>
        <authorList>
            <person name="Yamamoto K."/>
            <person name="Matsuzaki R."/>
            <person name="Mahakham W."/>
            <person name="Heman W."/>
            <person name="Sekimoto H."/>
            <person name="Kawachi M."/>
            <person name="Minakuchi Y."/>
            <person name="Toyoda A."/>
            <person name="Nozaki H."/>
        </authorList>
    </citation>
    <scope>NUCLEOTIDE SEQUENCE [LARGE SCALE GENOMIC DNA]</scope>
    <source>
        <strain evidence="4 5">NIES-4468</strain>
    </source>
</reference>
<dbReference type="EMBL" id="BSDZ01000009">
    <property type="protein sequence ID" value="GLI61154.1"/>
    <property type="molecule type" value="Genomic_DNA"/>
</dbReference>
<dbReference type="Gene3D" id="3.20.20.80">
    <property type="entry name" value="Glycosidases"/>
    <property type="match status" value="1"/>
</dbReference>
<comment type="caution">
    <text evidence="4">The sequence shown here is derived from an EMBL/GenBank/DDBJ whole genome shotgun (WGS) entry which is preliminary data.</text>
</comment>
<keyword evidence="5" id="KW-1185">Reference proteome</keyword>
<dbReference type="Proteomes" id="UP001165090">
    <property type="component" value="Unassembled WGS sequence"/>
</dbReference>
<accession>A0ABQ5RUN2</accession>
<dbReference type="Gene3D" id="3.10.50.10">
    <property type="match status" value="1"/>
</dbReference>
<evidence type="ECO:0000259" key="3">
    <source>
        <dbReference type="PROSITE" id="PS51910"/>
    </source>
</evidence>
<proteinExistence type="predicted"/>
<organism evidence="4 5">
    <name type="scientific">Volvox africanus</name>
    <dbReference type="NCBI Taxonomy" id="51714"/>
    <lineage>
        <taxon>Eukaryota</taxon>
        <taxon>Viridiplantae</taxon>
        <taxon>Chlorophyta</taxon>
        <taxon>core chlorophytes</taxon>
        <taxon>Chlorophyceae</taxon>
        <taxon>CS clade</taxon>
        <taxon>Chlamydomonadales</taxon>
        <taxon>Volvocaceae</taxon>
        <taxon>Volvox</taxon>
    </lineage>
</organism>
<dbReference type="InterPro" id="IPR011583">
    <property type="entry name" value="Chitinase_II/V-like_cat"/>
</dbReference>